<keyword evidence="2" id="KW-1185">Reference proteome</keyword>
<proteinExistence type="predicted"/>
<protein>
    <submittedName>
        <fullName evidence="1">Uncharacterized protein</fullName>
    </submittedName>
</protein>
<accession>A0A165XT24</accession>
<gene>
    <name evidence="1" type="ORF">SISSUDRAFT_1055428</name>
</gene>
<reference evidence="1 2" key="1">
    <citation type="journal article" date="2016" name="Mol. Biol. Evol.">
        <title>Comparative Genomics of Early-Diverging Mushroom-Forming Fungi Provides Insights into the Origins of Lignocellulose Decay Capabilities.</title>
        <authorList>
            <person name="Nagy L.G."/>
            <person name="Riley R."/>
            <person name="Tritt A."/>
            <person name="Adam C."/>
            <person name="Daum C."/>
            <person name="Floudas D."/>
            <person name="Sun H."/>
            <person name="Yadav J.S."/>
            <person name="Pangilinan J."/>
            <person name="Larsson K.H."/>
            <person name="Matsuura K."/>
            <person name="Barry K."/>
            <person name="Labutti K."/>
            <person name="Kuo R."/>
            <person name="Ohm R.A."/>
            <person name="Bhattacharya S.S."/>
            <person name="Shirouzu T."/>
            <person name="Yoshinaga Y."/>
            <person name="Martin F.M."/>
            <person name="Grigoriev I.V."/>
            <person name="Hibbett D.S."/>
        </authorList>
    </citation>
    <scope>NUCLEOTIDE SEQUENCE [LARGE SCALE GENOMIC DNA]</scope>
    <source>
        <strain evidence="1 2">HHB10207 ss-3</strain>
    </source>
</reference>
<dbReference type="Proteomes" id="UP000076798">
    <property type="component" value="Unassembled WGS sequence"/>
</dbReference>
<sequence length="101" mass="11519">MPFLARFLLYLVETPNKYRIQKAQREARELAKRPEVVANGNTDEADVMANAEADEEIREAEENDCGEDEVEGLTWISAEVRARLVSVYARSLGFFQLMSHV</sequence>
<dbReference type="EMBL" id="KV428324">
    <property type="protein sequence ID" value="KZT32513.1"/>
    <property type="molecule type" value="Genomic_DNA"/>
</dbReference>
<evidence type="ECO:0000313" key="2">
    <source>
        <dbReference type="Proteomes" id="UP000076798"/>
    </source>
</evidence>
<organism evidence="1 2">
    <name type="scientific">Sistotremastrum suecicum HHB10207 ss-3</name>
    <dbReference type="NCBI Taxonomy" id="1314776"/>
    <lineage>
        <taxon>Eukaryota</taxon>
        <taxon>Fungi</taxon>
        <taxon>Dikarya</taxon>
        <taxon>Basidiomycota</taxon>
        <taxon>Agaricomycotina</taxon>
        <taxon>Agaricomycetes</taxon>
        <taxon>Sistotremastrales</taxon>
        <taxon>Sistotremastraceae</taxon>
        <taxon>Sistotremastrum</taxon>
    </lineage>
</organism>
<evidence type="ECO:0000313" key="1">
    <source>
        <dbReference type="EMBL" id="KZT32513.1"/>
    </source>
</evidence>
<name>A0A165XT24_9AGAM</name>
<dbReference type="AlphaFoldDB" id="A0A165XT24"/>